<evidence type="ECO:0000256" key="2">
    <source>
        <dbReference type="PROSITE-ProRule" id="PRU00035"/>
    </source>
</evidence>
<dbReference type="InterPro" id="IPR001487">
    <property type="entry name" value="Bromodomain"/>
</dbReference>
<dbReference type="Gene3D" id="1.20.920.10">
    <property type="entry name" value="Bromodomain-like"/>
    <property type="match status" value="1"/>
</dbReference>
<evidence type="ECO:0000313" key="6">
    <source>
        <dbReference type="Proteomes" id="UP000489600"/>
    </source>
</evidence>
<dbReference type="PANTHER" id="PTHR46136">
    <property type="entry name" value="TRANSCRIPTION FACTOR GTE8"/>
    <property type="match status" value="1"/>
</dbReference>
<dbReference type="PRINTS" id="PR00503">
    <property type="entry name" value="BROMODOMAIN"/>
</dbReference>
<dbReference type="EMBL" id="CABITT030000006">
    <property type="protein sequence ID" value="VVB08162.1"/>
    <property type="molecule type" value="Genomic_DNA"/>
</dbReference>
<dbReference type="PANTHER" id="PTHR46136:SF19">
    <property type="entry name" value="TRANSCRIPTION FACTOR GTE12"/>
    <property type="match status" value="1"/>
</dbReference>
<dbReference type="AlphaFoldDB" id="A0A565C3G8"/>
<keyword evidence="6" id="KW-1185">Reference proteome</keyword>
<keyword evidence="3" id="KW-0175">Coiled coil</keyword>
<dbReference type="Pfam" id="PF00439">
    <property type="entry name" value="Bromodomain"/>
    <property type="match status" value="1"/>
</dbReference>
<proteinExistence type="predicted"/>
<protein>
    <recommendedName>
        <fullName evidence="4">Bromo domain-containing protein</fullName>
    </recommendedName>
</protein>
<dbReference type="InterPro" id="IPR036427">
    <property type="entry name" value="Bromodomain-like_sf"/>
</dbReference>
<name>A0A565C3G8_9BRAS</name>
<comment type="caution">
    <text evidence="5">The sequence shown here is derived from an EMBL/GenBank/DDBJ whole genome shotgun (WGS) entry which is preliminary data.</text>
</comment>
<evidence type="ECO:0000256" key="1">
    <source>
        <dbReference type="ARBA" id="ARBA00023117"/>
    </source>
</evidence>
<dbReference type="OrthoDB" id="21449at2759"/>
<dbReference type="Proteomes" id="UP000489600">
    <property type="component" value="Unassembled WGS sequence"/>
</dbReference>
<sequence length="520" mass="58436">MVAVTKLRIKFGPEGSIRTFQKFPDNTKKVEQSVGEDVFNTSNLSKKRGPKELEEVQATKKLKLDRGLSSQCFALLRLLREHQLGWLFNKPVDPVKLKIPDYFSVISKPMDLGTIKSKLLKSAYSSADEFADDVRLTFSNAMFYNPPENLVHKVAKELNEIFEVRWESLKKKKISELSGIEVTEGSKRQPFEVNCSRQSSLETPASSGRFSVELPEPVKGKSEKVSPLLKPVKLQSKKDTPVVTPKALPTKLRIKKLDEGHGVGLTVKIPFKDSAPTEACKCGSCGRITCICLKSCNSSGSEVSSLTDCQVMNTSSSQASESELLSNGSISSKNDKIGCVSSQPEIPTNNELKTKLPVLPPLPPEKALRAAILKGQFAETILRAKHRKVLDQSNKADLIRIQIEKEQMEKTLREEKARIEAEMREAKIATRMRAVNELKQQRERQRLELEKMKKTFDFEANNFLRLEADLVYLCGSSNLTRSRLFEELGLFLRDDDSQEEISLEICDAMRVNDLEEGEIL</sequence>
<feature type="coiled-coil region" evidence="3">
    <location>
        <begin position="398"/>
        <end position="455"/>
    </location>
</feature>
<reference evidence="5" key="1">
    <citation type="submission" date="2019-07" db="EMBL/GenBank/DDBJ databases">
        <authorList>
            <person name="Dittberner H."/>
        </authorList>
    </citation>
    <scope>NUCLEOTIDE SEQUENCE [LARGE SCALE GENOMIC DNA]</scope>
</reference>
<gene>
    <name evidence="5" type="ORF">ANE_LOCUS18606</name>
</gene>
<evidence type="ECO:0000259" key="4">
    <source>
        <dbReference type="PROSITE" id="PS50014"/>
    </source>
</evidence>
<organism evidence="5 6">
    <name type="scientific">Arabis nemorensis</name>
    <dbReference type="NCBI Taxonomy" id="586526"/>
    <lineage>
        <taxon>Eukaryota</taxon>
        <taxon>Viridiplantae</taxon>
        <taxon>Streptophyta</taxon>
        <taxon>Embryophyta</taxon>
        <taxon>Tracheophyta</taxon>
        <taxon>Spermatophyta</taxon>
        <taxon>Magnoliopsida</taxon>
        <taxon>eudicotyledons</taxon>
        <taxon>Gunneridae</taxon>
        <taxon>Pentapetalae</taxon>
        <taxon>rosids</taxon>
        <taxon>malvids</taxon>
        <taxon>Brassicales</taxon>
        <taxon>Brassicaceae</taxon>
        <taxon>Arabideae</taxon>
        <taxon>Arabis</taxon>
    </lineage>
</organism>
<accession>A0A565C3G8</accession>
<evidence type="ECO:0000313" key="5">
    <source>
        <dbReference type="EMBL" id="VVB08162.1"/>
    </source>
</evidence>
<feature type="domain" description="Bromo" evidence="4">
    <location>
        <begin position="80"/>
        <end position="152"/>
    </location>
</feature>
<keyword evidence="1 2" id="KW-0103">Bromodomain</keyword>
<dbReference type="SMART" id="SM00297">
    <property type="entry name" value="BROMO"/>
    <property type="match status" value="1"/>
</dbReference>
<dbReference type="InterPro" id="IPR052442">
    <property type="entry name" value="Env_Response_Regulator"/>
</dbReference>
<dbReference type="PROSITE" id="PS50014">
    <property type="entry name" value="BROMODOMAIN_2"/>
    <property type="match status" value="1"/>
</dbReference>
<dbReference type="SUPFAM" id="SSF47370">
    <property type="entry name" value="Bromodomain"/>
    <property type="match status" value="1"/>
</dbReference>
<evidence type="ECO:0000256" key="3">
    <source>
        <dbReference type="SAM" id="Coils"/>
    </source>
</evidence>